<gene>
    <name evidence="1" type="ORF">UJA718_LOCUS30223</name>
</gene>
<proteinExistence type="predicted"/>
<evidence type="ECO:0000313" key="2">
    <source>
        <dbReference type="Proteomes" id="UP000663873"/>
    </source>
</evidence>
<protein>
    <submittedName>
        <fullName evidence="1">Uncharacterized protein</fullName>
    </submittedName>
</protein>
<dbReference type="AlphaFoldDB" id="A0A820ZX16"/>
<sequence>SPVDACGDLNIRLSERIRLVEDELAGGDEVSKTIADSGNFIKDI</sequence>
<name>A0A820ZX16_9BILA</name>
<comment type="caution">
    <text evidence="1">The sequence shown here is derived from an EMBL/GenBank/DDBJ whole genome shotgun (WGS) entry which is preliminary data.</text>
</comment>
<dbReference type="Proteomes" id="UP000663873">
    <property type="component" value="Unassembled WGS sequence"/>
</dbReference>
<reference evidence="1" key="1">
    <citation type="submission" date="2021-02" db="EMBL/GenBank/DDBJ databases">
        <authorList>
            <person name="Nowell W R."/>
        </authorList>
    </citation>
    <scope>NUCLEOTIDE SEQUENCE</scope>
</reference>
<feature type="non-terminal residue" evidence="1">
    <location>
        <position position="1"/>
    </location>
</feature>
<keyword evidence="2" id="KW-1185">Reference proteome</keyword>
<dbReference type="EMBL" id="CAJOBP010011778">
    <property type="protein sequence ID" value="CAF4568432.1"/>
    <property type="molecule type" value="Genomic_DNA"/>
</dbReference>
<evidence type="ECO:0000313" key="1">
    <source>
        <dbReference type="EMBL" id="CAF4568432.1"/>
    </source>
</evidence>
<organism evidence="1 2">
    <name type="scientific">Rotaria socialis</name>
    <dbReference type="NCBI Taxonomy" id="392032"/>
    <lineage>
        <taxon>Eukaryota</taxon>
        <taxon>Metazoa</taxon>
        <taxon>Spiralia</taxon>
        <taxon>Gnathifera</taxon>
        <taxon>Rotifera</taxon>
        <taxon>Eurotatoria</taxon>
        <taxon>Bdelloidea</taxon>
        <taxon>Philodinida</taxon>
        <taxon>Philodinidae</taxon>
        <taxon>Rotaria</taxon>
    </lineage>
</organism>
<accession>A0A820ZX16</accession>